<dbReference type="AlphaFoldDB" id="A0A6A5YYC9"/>
<proteinExistence type="predicted"/>
<dbReference type="PANTHER" id="PTHR42791">
    <property type="entry name" value="GNAT FAMILY ACETYLTRANSFERASE"/>
    <property type="match status" value="1"/>
</dbReference>
<keyword evidence="3" id="KW-1185">Reference proteome</keyword>
<dbReference type="InterPro" id="IPR000182">
    <property type="entry name" value="GNAT_dom"/>
</dbReference>
<gene>
    <name evidence="2" type="ORF">BDV96DRAFT_614852</name>
</gene>
<keyword evidence="2" id="KW-0808">Transferase</keyword>
<feature type="domain" description="N-acetyltransferase" evidence="1">
    <location>
        <begin position="85"/>
        <end position="218"/>
    </location>
</feature>
<evidence type="ECO:0000313" key="2">
    <source>
        <dbReference type="EMBL" id="KAF2111587.1"/>
    </source>
</evidence>
<dbReference type="PANTHER" id="PTHR42791:SF2">
    <property type="entry name" value="N-ACETYLTRANSFERASE DOMAIN-CONTAINING PROTEIN"/>
    <property type="match status" value="1"/>
</dbReference>
<evidence type="ECO:0000313" key="3">
    <source>
        <dbReference type="Proteomes" id="UP000799770"/>
    </source>
</evidence>
<dbReference type="Gene3D" id="3.40.630.30">
    <property type="match status" value="1"/>
</dbReference>
<dbReference type="InterPro" id="IPR052523">
    <property type="entry name" value="Trichothecene_AcTrans"/>
</dbReference>
<name>A0A6A5YYC9_9PLEO</name>
<dbReference type="OrthoDB" id="2832510at2759"/>
<dbReference type="GO" id="GO:0016747">
    <property type="term" value="F:acyltransferase activity, transferring groups other than amino-acyl groups"/>
    <property type="evidence" value="ECO:0007669"/>
    <property type="project" value="InterPro"/>
</dbReference>
<evidence type="ECO:0000259" key="1">
    <source>
        <dbReference type="PROSITE" id="PS51186"/>
    </source>
</evidence>
<dbReference type="Pfam" id="PF00583">
    <property type="entry name" value="Acetyltransf_1"/>
    <property type="match status" value="1"/>
</dbReference>
<reference evidence="2" key="1">
    <citation type="journal article" date="2020" name="Stud. Mycol.">
        <title>101 Dothideomycetes genomes: a test case for predicting lifestyles and emergence of pathogens.</title>
        <authorList>
            <person name="Haridas S."/>
            <person name="Albert R."/>
            <person name="Binder M."/>
            <person name="Bloem J."/>
            <person name="Labutti K."/>
            <person name="Salamov A."/>
            <person name="Andreopoulos B."/>
            <person name="Baker S."/>
            <person name="Barry K."/>
            <person name="Bills G."/>
            <person name="Bluhm B."/>
            <person name="Cannon C."/>
            <person name="Castanera R."/>
            <person name="Culley D."/>
            <person name="Daum C."/>
            <person name="Ezra D."/>
            <person name="Gonzalez J."/>
            <person name="Henrissat B."/>
            <person name="Kuo A."/>
            <person name="Liang C."/>
            <person name="Lipzen A."/>
            <person name="Lutzoni F."/>
            <person name="Magnuson J."/>
            <person name="Mondo S."/>
            <person name="Nolan M."/>
            <person name="Ohm R."/>
            <person name="Pangilinan J."/>
            <person name="Park H.-J."/>
            <person name="Ramirez L."/>
            <person name="Alfaro M."/>
            <person name="Sun H."/>
            <person name="Tritt A."/>
            <person name="Yoshinaga Y."/>
            <person name="Zwiers L.-H."/>
            <person name="Turgeon B."/>
            <person name="Goodwin S."/>
            <person name="Spatafora J."/>
            <person name="Crous P."/>
            <person name="Grigoriev I."/>
        </authorList>
    </citation>
    <scope>NUCLEOTIDE SEQUENCE</scope>
    <source>
        <strain evidence="2">CBS 627.86</strain>
    </source>
</reference>
<dbReference type="Proteomes" id="UP000799770">
    <property type="component" value="Unassembled WGS sequence"/>
</dbReference>
<sequence>MSLVLSRGQPADAARIAEIHMGAFGQNQMLLAQFPTPAVRKRLQEAIERKALADILDPRITVLVVREVAHGQRSTDEQTPQSNGSIISFAKWIHPVAAGEDYAETPWLWPEGTMLEVLDAWTGKVEEAEKKVLGSSPCYRLSFIGTDPLHQNRGAATMMVQWGLEHCKREDIPAYLESTMEAAALYEKNGFVIAAYMCLNIEGKGDSTVDVYEEAACIFRPTLNCHEPSS</sequence>
<organism evidence="2 3">
    <name type="scientific">Lophiotrema nucula</name>
    <dbReference type="NCBI Taxonomy" id="690887"/>
    <lineage>
        <taxon>Eukaryota</taxon>
        <taxon>Fungi</taxon>
        <taxon>Dikarya</taxon>
        <taxon>Ascomycota</taxon>
        <taxon>Pezizomycotina</taxon>
        <taxon>Dothideomycetes</taxon>
        <taxon>Pleosporomycetidae</taxon>
        <taxon>Pleosporales</taxon>
        <taxon>Lophiotremataceae</taxon>
        <taxon>Lophiotrema</taxon>
    </lineage>
</organism>
<accession>A0A6A5YYC9</accession>
<dbReference type="SUPFAM" id="SSF55729">
    <property type="entry name" value="Acyl-CoA N-acyltransferases (Nat)"/>
    <property type="match status" value="1"/>
</dbReference>
<protein>
    <submittedName>
        <fullName evidence="2">Putative GNAT family acetyltransferase</fullName>
    </submittedName>
</protein>
<dbReference type="PROSITE" id="PS51186">
    <property type="entry name" value="GNAT"/>
    <property type="match status" value="1"/>
</dbReference>
<dbReference type="EMBL" id="ML977334">
    <property type="protein sequence ID" value="KAF2111587.1"/>
    <property type="molecule type" value="Genomic_DNA"/>
</dbReference>
<dbReference type="InterPro" id="IPR016181">
    <property type="entry name" value="Acyl_CoA_acyltransferase"/>
</dbReference>